<dbReference type="Pfam" id="PF08755">
    <property type="entry name" value="YccV-like"/>
    <property type="match status" value="1"/>
</dbReference>
<protein>
    <recommendedName>
        <fullName evidence="1">Hemimethylated DNA-binding domain-containing protein</fullName>
    </recommendedName>
</protein>
<sequence length="294" mass="34002">MRTRHPFLTWRREASAHLLSWAAAIGLIMFNLKAQVSNRNYPHVNIIFSFQGNACRTHNKLTVSAVMPQITSGVIMQLTLLLSALPAQYLISKWTSGTETQRHIATQRILDTWDSIRKSYLNAAAWVDWLNTWIPKLPSFGEEEEQYQTLEEAFAIELMMHDNEHGYFAVSKEVRSPRPAYVLHRVGQVVMETQNKMVGVIMGWDAGLRAPPEWIKKKKFSDSELERAKDTPHYRIVFSGPDSSSILIGYIPQHNVKLFKGFQPDIPTLEHYFSHFDGEKFVMEEWLQEIYPHD</sequence>
<evidence type="ECO:0000313" key="3">
    <source>
        <dbReference type="Proteomes" id="UP000579812"/>
    </source>
</evidence>
<dbReference type="SUPFAM" id="SSF141255">
    <property type="entry name" value="YccV-like"/>
    <property type="match status" value="1"/>
</dbReference>
<evidence type="ECO:0000259" key="1">
    <source>
        <dbReference type="SMART" id="SM00992"/>
    </source>
</evidence>
<dbReference type="InterPro" id="IPR011722">
    <property type="entry name" value="Hemimethylated_DNA-bd_dom"/>
</dbReference>
<dbReference type="Proteomes" id="UP000579812">
    <property type="component" value="Unassembled WGS sequence"/>
</dbReference>
<accession>A0A7J6BNN1</accession>
<dbReference type="Gene3D" id="2.30.30.390">
    <property type="entry name" value="Hemimethylated DNA-binding domain"/>
    <property type="match status" value="1"/>
</dbReference>
<reference evidence="2 3" key="1">
    <citation type="submission" date="2020-04" db="EMBL/GenBank/DDBJ databases">
        <title>Chromosome-level genome assembly of a cyprinid fish Onychostoma macrolepis by integration of Nanopore Sequencing, Bionano and Hi-C technology.</title>
        <authorList>
            <person name="Wang D."/>
        </authorList>
    </citation>
    <scope>NUCLEOTIDE SEQUENCE [LARGE SCALE GENOMIC DNA]</scope>
    <source>
        <strain evidence="2">SWU-2019</strain>
        <tissue evidence="2">Muscle</tissue>
    </source>
</reference>
<dbReference type="AlphaFoldDB" id="A0A7J6BNN1"/>
<keyword evidence="3" id="KW-1185">Reference proteome</keyword>
<proteinExistence type="predicted"/>
<dbReference type="PANTHER" id="PTHR48439:SF1">
    <property type="entry name" value="HEMIMETHYLATED DNA-BINDING DOMAIN-CONTAINING PROTEIN"/>
    <property type="match status" value="1"/>
</dbReference>
<feature type="domain" description="Hemimethylated DNA-binding" evidence="1">
    <location>
        <begin position="181"/>
        <end position="284"/>
    </location>
</feature>
<dbReference type="GO" id="GO:0003677">
    <property type="term" value="F:DNA binding"/>
    <property type="evidence" value="ECO:0007669"/>
    <property type="project" value="InterPro"/>
</dbReference>
<dbReference type="EMBL" id="JAAMOB010000023">
    <property type="protein sequence ID" value="KAF4096546.1"/>
    <property type="molecule type" value="Genomic_DNA"/>
</dbReference>
<comment type="caution">
    <text evidence="2">The sequence shown here is derived from an EMBL/GenBank/DDBJ whole genome shotgun (WGS) entry which is preliminary data.</text>
</comment>
<gene>
    <name evidence="2" type="ORF">G5714_022515</name>
</gene>
<name>A0A7J6BNN1_9TELE</name>
<dbReference type="SMART" id="SM00992">
    <property type="entry name" value="YccV-like"/>
    <property type="match status" value="1"/>
</dbReference>
<dbReference type="InterPro" id="IPR053189">
    <property type="entry name" value="Clp_protease_adapter_ClpF"/>
</dbReference>
<organism evidence="2 3">
    <name type="scientific">Onychostoma macrolepis</name>
    <dbReference type="NCBI Taxonomy" id="369639"/>
    <lineage>
        <taxon>Eukaryota</taxon>
        <taxon>Metazoa</taxon>
        <taxon>Chordata</taxon>
        <taxon>Craniata</taxon>
        <taxon>Vertebrata</taxon>
        <taxon>Euteleostomi</taxon>
        <taxon>Actinopterygii</taxon>
        <taxon>Neopterygii</taxon>
        <taxon>Teleostei</taxon>
        <taxon>Ostariophysi</taxon>
        <taxon>Cypriniformes</taxon>
        <taxon>Cyprinidae</taxon>
        <taxon>Acrossocheilinae</taxon>
        <taxon>Onychostoma</taxon>
    </lineage>
</organism>
<dbReference type="PANTHER" id="PTHR48439">
    <property type="entry name" value="HEMIMETHYLATED DNA-BINDING DOMAIN-CONTAINING PROTEIN"/>
    <property type="match status" value="1"/>
</dbReference>
<evidence type="ECO:0000313" key="2">
    <source>
        <dbReference type="EMBL" id="KAF4096546.1"/>
    </source>
</evidence>
<dbReference type="InterPro" id="IPR036623">
    <property type="entry name" value="Hemimethylated_DNA-bd_sf"/>
</dbReference>